<feature type="compositionally biased region" description="Low complexity" evidence="1">
    <location>
        <begin position="138"/>
        <end position="178"/>
    </location>
</feature>
<feature type="compositionally biased region" description="Basic residues" evidence="1">
    <location>
        <begin position="208"/>
        <end position="217"/>
    </location>
</feature>
<proteinExistence type="predicted"/>
<evidence type="ECO:0000313" key="2">
    <source>
        <dbReference type="EMBL" id="CAA9367959.1"/>
    </source>
</evidence>
<feature type="compositionally biased region" description="Pro residues" evidence="1">
    <location>
        <begin position="234"/>
        <end position="248"/>
    </location>
</feature>
<reference evidence="2" key="1">
    <citation type="submission" date="2020-02" db="EMBL/GenBank/DDBJ databases">
        <authorList>
            <person name="Meier V. D."/>
        </authorList>
    </citation>
    <scope>NUCLEOTIDE SEQUENCE</scope>
    <source>
        <strain evidence="2">AVDCRST_MAG32</strain>
    </source>
</reference>
<feature type="non-terminal residue" evidence="2">
    <location>
        <position position="307"/>
    </location>
</feature>
<feature type="compositionally biased region" description="Low complexity" evidence="1">
    <location>
        <begin position="224"/>
        <end position="233"/>
    </location>
</feature>
<sequence>WCVTRCPPCPACRRSTLRPDWAASRRRRPSCTCRRPRSASASGRWRPTSESRCSSGSRAAWSSPSSAAPTCPRCARASTTSPPPPAACSPPPAASSSPSGPRCRTRRPGSRRTCTGSRLRTPRSTCGWCARSGPKPSSPARSTSTSTRAAGPGPASTPSCCTTTTPSSSTGPATSSAGVRSTAPPTSPHDPASRSSGSTTSGNACCRPARRALRRAGRPPSTPPSRRSNSSPRATPPQRSPNASPAPPSARDGSLWPSRSPSRCVRPTTCCGPSTPPRHRHTRGPSLPGSPASTGSTPLSYRPLPRC</sequence>
<gene>
    <name evidence="2" type="ORF">AVDCRST_MAG32-267</name>
</gene>
<feature type="region of interest" description="Disordered" evidence="1">
    <location>
        <begin position="22"/>
        <end position="307"/>
    </location>
</feature>
<organism evidence="2">
    <name type="scientific">uncultured Nocardioides sp</name>
    <dbReference type="NCBI Taxonomy" id="198441"/>
    <lineage>
        <taxon>Bacteria</taxon>
        <taxon>Bacillati</taxon>
        <taxon>Actinomycetota</taxon>
        <taxon>Actinomycetes</taxon>
        <taxon>Propionibacteriales</taxon>
        <taxon>Nocardioidaceae</taxon>
        <taxon>Nocardioides</taxon>
        <taxon>environmental samples</taxon>
    </lineage>
</organism>
<accession>A0A6J4MVS2</accession>
<feature type="compositionally biased region" description="Pro residues" evidence="1">
    <location>
        <begin position="81"/>
        <end position="93"/>
    </location>
</feature>
<feature type="compositionally biased region" description="Low complexity" evidence="1">
    <location>
        <begin position="51"/>
        <end position="80"/>
    </location>
</feature>
<protein>
    <submittedName>
        <fullName evidence="2">Transcriptional regulator, LysR family</fullName>
    </submittedName>
</protein>
<feature type="compositionally biased region" description="Basic residues" evidence="1">
    <location>
        <begin position="24"/>
        <end position="37"/>
    </location>
</feature>
<name>A0A6J4MVS2_9ACTN</name>
<feature type="compositionally biased region" description="Polar residues" evidence="1">
    <location>
        <begin position="193"/>
        <end position="203"/>
    </location>
</feature>
<dbReference type="AlphaFoldDB" id="A0A6J4MVS2"/>
<feature type="non-terminal residue" evidence="2">
    <location>
        <position position="1"/>
    </location>
</feature>
<dbReference type="EMBL" id="CADCUM010000012">
    <property type="protein sequence ID" value="CAA9367959.1"/>
    <property type="molecule type" value="Genomic_DNA"/>
</dbReference>
<evidence type="ECO:0000256" key="1">
    <source>
        <dbReference type="SAM" id="MobiDB-lite"/>
    </source>
</evidence>